<gene>
    <name evidence="1" type="ORF">ABEG18_17835</name>
</gene>
<dbReference type="EMBL" id="CP157484">
    <property type="protein sequence ID" value="XBO37574.1"/>
    <property type="molecule type" value="Genomic_DNA"/>
</dbReference>
<organism evidence="1">
    <name type="scientific">Alsobacter sp. KACC 23698</name>
    <dbReference type="NCBI Taxonomy" id="3149229"/>
    <lineage>
        <taxon>Bacteria</taxon>
        <taxon>Pseudomonadati</taxon>
        <taxon>Pseudomonadota</taxon>
        <taxon>Alphaproteobacteria</taxon>
        <taxon>Hyphomicrobiales</taxon>
        <taxon>Alsobacteraceae</taxon>
        <taxon>Alsobacter</taxon>
    </lineage>
</organism>
<accession>A0AAU7JBY2</accession>
<dbReference type="AlphaFoldDB" id="A0AAU7JBY2"/>
<proteinExistence type="predicted"/>
<reference evidence="1" key="1">
    <citation type="submission" date="2024-05" db="EMBL/GenBank/DDBJ databases">
        <authorList>
            <person name="Kim S."/>
            <person name="Heo J."/>
            <person name="Choi H."/>
            <person name="Choi Y."/>
            <person name="Kwon S.-W."/>
            <person name="Kim Y."/>
        </authorList>
    </citation>
    <scope>NUCLEOTIDE SEQUENCE</scope>
    <source>
        <strain evidence="1">KACC 23698</strain>
    </source>
</reference>
<sequence>MITTAVTALVLTPVVDLDGLTAITLQVRFAPVSGGTTCKAWVQTSLDQGQTWADIFCAAFTTAAGFKIVNLSGLTPRTTVLTPTDASLADDTAEDGVLGDRLRLKITSAGTFGSGSVLSARVACR</sequence>
<protein>
    <submittedName>
        <fullName evidence="1">Uncharacterized protein</fullName>
    </submittedName>
</protein>
<dbReference type="RefSeq" id="WP_406854397.1">
    <property type="nucleotide sequence ID" value="NZ_CP157484.1"/>
</dbReference>
<name>A0AAU7JBY2_9HYPH</name>
<evidence type="ECO:0000313" key="1">
    <source>
        <dbReference type="EMBL" id="XBO37574.1"/>
    </source>
</evidence>